<comment type="caution">
    <text evidence="5">The sequence shown here is derived from an EMBL/GenBank/DDBJ whole genome shotgun (WGS) entry which is preliminary data.</text>
</comment>
<gene>
    <name evidence="5" type="ORF">T459_23708</name>
</gene>
<evidence type="ECO:0000313" key="5">
    <source>
        <dbReference type="EMBL" id="PHT72923.1"/>
    </source>
</evidence>
<dbReference type="EMBL" id="AYRZ02000009">
    <property type="protein sequence ID" value="PHT72923.1"/>
    <property type="molecule type" value="Genomic_DNA"/>
</dbReference>
<proteinExistence type="inferred from homology"/>
<evidence type="ECO:0000256" key="2">
    <source>
        <dbReference type="ARBA" id="ARBA00022729"/>
    </source>
</evidence>
<dbReference type="InterPro" id="IPR045051">
    <property type="entry name" value="SBT"/>
</dbReference>
<feature type="coiled-coil region" evidence="3">
    <location>
        <begin position="99"/>
        <end position="126"/>
    </location>
</feature>
<organism evidence="5 6">
    <name type="scientific">Capsicum annuum</name>
    <name type="common">Capsicum pepper</name>
    <dbReference type="NCBI Taxonomy" id="4072"/>
    <lineage>
        <taxon>Eukaryota</taxon>
        <taxon>Viridiplantae</taxon>
        <taxon>Streptophyta</taxon>
        <taxon>Embryophyta</taxon>
        <taxon>Tracheophyta</taxon>
        <taxon>Spermatophyta</taxon>
        <taxon>Magnoliopsida</taxon>
        <taxon>eudicotyledons</taxon>
        <taxon>Gunneridae</taxon>
        <taxon>Pentapetalae</taxon>
        <taxon>asterids</taxon>
        <taxon>lamiids</taxon>
        <taxon>Solanales</taxon>
        <taxon>Solanaceae</taxon>
        <taxon>Solanoideae</taxon>
        <taxon>Capsiceae</taxon>
        <taxon>Capsicum</taxon>
    </lineage>
</organism>
<evidence type="ECO:0000256" key="4">
    <source>
        <dbReference type="SAM" id="MobiDB-lite"/>
    </source>
</evidence>
<dbReference type="GO" id="GO:0004252">
    <property type="term" value="F:serine-type endopeptidase activity"/>
    <property type="evidence" value="ECO:0007669"/>
    <property type="project" value="InterPro"/>
</dbReference>
<evidence type="ECO:0000256" key="1">
    <source>
        <dbReference type="ARBA" id="ARBA00011073"/>
    </source>
</evidence>
<accession>A0A2G2YT70</accession>
<reference evidence="5 6" key="1">
    <citation type="journal article" date="2014" name="Nat. Genet.">
        <title>Genome sequence of the hot pepper provides insights into the evolution of pungency in Capsicum species.</title>
        <authorList>
            <person name="Kim S."/>
            <person name="Park M."/>
            <person name="Yeom S.I."/>
            <person name="Kim Y.M."/>
            <person name="Lee J.M."/>
            <person name="Lee H.A."/>
            <person name="Seo E."/>
            <person name="Choi J."/>
            <person name="Cheong K."/>
            <person name="Kim K.T."/>
            <person name="Jung K."/>
            <person name="Lee G.W."/>
            <person name="Oh S.K."/>
            <person name="Bae C."/>
            <person name="Kim S.B."/>
            <person name="Lee H.Y."/>
            <person name="Kim S.Y."/>
            <person name="Kim M.S."/>
            <person name="Kang B.C."/>
            <person name="Jo Y.D."/>
            <person name="Yang H.B."/>
            <person name="Jeong H.J."/>
            <person name="Kang W.H."/>
            <person name="Kwon J.K."/>
            <person name="Shin C."/>
            <person name="Lim J.Y."/>
            <person name="Park J.H."/>
            <person name="Huh J.H."/>
            <person name="Kim J.S."/>
            <person name="Kim B.D."/>
            <person name="Cohen O."/>
            <person name="Paran I."/>
            <person name="Suh M.C."/>
            <person name="Lee S.B."/>
            <person name="Kim Y.K."/>
            <person name="Shin Y."/>
            <person name="Noh S.J."/>
            <person name="Park J."/>
            <person name="Seo Y.S."/>
            <person name="Kwon S.Y."/>
            <person name="Kim H.A."/>
            <person name="Park J.M."/>
            <person name="Kim H.J."/>
            <person name="Choi S.B."/>
            <person name="Bosland P.W."/>
            <person name="Reeves G."/>
            <person name="Jo S.H."/>
            <person name="Lee B.W."/>
            <person name="Cho H.T."/>
            <person name="Choi H.S."/>
            <person name="Lee M.S."/>
            <person name="Yu Y."/>
            <person name="Do Choi Y."/>
            <person name="Park B.S."/>
            <person name="van Deynze A."/>
            <person name="Ashrafi H."/>
            <person name="Hill T."/>
            <person name="Kim W.T."/>
            <person name="Pai H.S."/>
            <person name="Ahn H.K."/>
            <person name="Yeam I."/>
            <person name="Giovannoni J.J."/>
            <person name="Rose J.K."/>
            <person name="Sorensen I."/>
            <person name="Lee S.J."/>
            <person name="Kim R.W."/>
            <person name="Choi I.Y."/>
            <person name="Choi B.S."/>
            <person name="Lim J.S."/>
            <person name="Lee Y.H."/>
            <person name="Choi D."/>
        </authorList>
    </citation>
    <scope>NUCLEOTIDE SEQUENCE [LARGE SCALE GENOMIC DNA]</scope>
    <source>
        <strain evidence="6">cv. CM334</strain>
    </source>
</reference>
<protein>
    <submittedName>
        <fullName evidence="5">Uncharacterized protein</fullName>
    </submittedName>
</protein>
<dbReference type="Gramene" id="PHT72923">
    <property type="protein sequence ID" value="PHT72923"/>
    <property type="gene ID" value="T459_23708"/>
</dbReference>
<name>A0A2G2YT70_CAPAN</name>
<reference evidence="5 6" key="2">
    <citation type="journal article" date="2017" name="Genome Biol.">
        <title>New reference genome sequences of hot pepper reveal the massive evolution of plant disease-resistance genes by retroduplication.</title>
        <authorList>
            <person name="Kim S."/>
            <person name="Park J."/>
            <person name="Yeom S.I."/>
            <person name="Kim Y.M."/>
            <person name="Seo E."/>
            <person name="Kim K.T."/>
            <person name="Kim M.S."/>
            <person name="Lee J.M."/>
            <person name="Cheong K."/>
            <person name="Shin H.S."/>
            <person name="Kim S.B."/>
            <person name="Han K."/>
            <person name="Lee J."/>
            <person name="Park M."/>
            <person name="Lee H.A."/>
            <person name="Lee H.Y."/>
            <person name="Lee Y."/>
            <person name="Oh S."/>
            <person name="Lee J.H."/>
            <person name="Choi E."/>
            <person name="Choi E."/>
            <person name="Lee S.E."/>
            <person name="Jeon J."/>
            <person name="Kim H."/>
            <person name="Choi G."/>
            <person name="Song H."/>
            <person name="Lee J."/>
            <person name="Lee S.C."/>
            <person name="Kwon J.K."/>
            <person name="Lee H.Y."/>
            <person name="Koo N."/>
            <person name="Hong Y."/>
            <person name="Kim R.W."/>
            <person name="Kang W.H."/>
            <person name="Huh J.H."/>
            <person name="Kang B.C."/>
            <person name="Yang T.J."/>
            <person name="Lee Y.H."/>
            <person name="Bennetzen J.L."/>
            <person name="Choi D."/>
        </authorList>
    </citation>
    <scope>NUCLEOTIDE SEQUENCE [LARGE SCALE GENOMIC DNA]</scope>
    <source>
        <strain evidence="6">cv. CM334</strain>
    </source>
</reference>
<evidence type="ECO:0000256" key="3">
    <source>
        <dbReference type="SAM" id="Coils"/>
    </source>
</evidence>
<feature type="region of interest" description="Disordered" evidence="4">
    <location>
        <begin position="1"/>
        <end position="22"/>
    </location>
</feature>
<keyword evidence="3" id="KW-0175">Coiled coil</keyword>
<dbReference type="AlphaFoldDB" id="A0A2G2YT70"/>
<comment type="similarity">
    <text evidence="1">Belongs to the peptidase S8 family.</text>
</comment>
<keyword evidence="2" id="KW-0732">Signal</keyword>
<feature type="compositionally biased region" description="Polar residues" evidence="4">
    <location>
        <begin position="1"/>
        <end position="14"/>
    </location>
</feature>
<dbReference type="Proteomes" id="UP000222542">
    <property type="component" value="Unassembled WGS sequence"/>
</dbReference>
<evidence type="ECO:0000313" key="6">
    <source>
        <dbReference type="Proteomes" id="UP000222542"/>
    </source>
</evidence>
<dbReference type="GO" id="GO:0006508">
    <property type="term" value="P:proteolysis"/>
    <property type="evidence" value="ECO:0007669"/>
    <property type="project" value="InterPro"/>
</dbReference>
<dbReference type="InterPro" id="IPR036852">
    <property type="entry name" value="Peptidase_S8/S53_dom_sf"/>
</dbReference>
<sequence>MITTTDALDNTQGPIRNIGNNNNDANPLAMGAGHINPNKALDPGLIYDVTPEDYYINLLCALDFTSKQIKAITRFLGAMQHHHFSKLWQKLGKVKIVVKQLRTNEFSNIEEKLNEARRNLVHMQDLIADGGHPELLETIKEASKTYEKWARTEESVVRQKSRTQWLRLGDDNMALKRIETESSPSKGTSEIARLHPPLYEFALQALSQSGAEYDEHGEKEYFKRDDPNANSLSTEELVKIFNIDRYPVRMQCDGSTYLIGYFVVKSSMGKSFNTFRKILQEQKLDVYFRDSFFRKYLDLLEDNNARFQTKMVYELVKRRLMYENKDKIDEV</sequence>
<dbReference type="Gene3D" id="3.40.50.200">
    <property type="entry name" value="Peptidase S8/S53 domain"/>
    <property type="match status" value="1"/>
</dbReference>
<dbReference type="PANTHER" id="PTHR10795">
    <property type="entry name" value="PROPROTEIN CONVERTASE SUBTILISIN/KEXIN"/>
    <property type="match status" value="1"/>
</dbReference>
<keyword evidence="6" id="KW-1185">Reference proteome</keyword>